<reference evidence="2 3" key="1">
    <citation type="submission" date="2020-04" db="EMBL/GenBank/DDBJ databases">
        <title>MicrobeNet Type strains.</title>
        <authorList>
            <person name="Nicholson A.C."/>
        </authorList>
    </citation>
    <scope>NUCLEOTIDE SEQUENCE [LARGE SCALE GENOMIC DNA]</scope>
    <source>
        <strain evidence="2 3">DSM 40738</strain>
    </source>
</reference>
<protein>
    <submittedName>
        <fullName evidence="2">Uncharacterized protein</fullName>
    </submittedName>
</protein>
<sequence length="67" mass="6655">MKQRAARTVSFALAVAASAAVLAPPARAVPPAHGHDATRAALRALVDEGGLPGAVARAGRHPVGGRL</sequence>
<evidence type="ECO:0000256" key="1">
    <source>
        <dbReference type="SAM" id="SignalP"/>
    </source>
</evidence>
<keyword evidence="3" id="KW-1185">Reference proteome</keyword>
<keyword evidence="1" id="KW-0732">Signal</keyword>
<feature type="chain" id="PRO_5041317830" evidence="1">
    <location>
        <begin position="29"/>
        <end position="67"/>
    </location>
</feature>
<dbReference type="RefSeq" id="WP_168437288.1">
    <property type="nucleotide sequence ID" value="NZ_JAAXOU010000011.1"/>
</dbReference>
<dbReference type="AlphaFoldDB" id="A0AA44IBV0"/>
<organism evidence="2 3">
    <name type="scientific">Streptomyces somaliensis (strain ATCC 33201 / DSM 40738 / JCM 12659 / KCTC 9044 / NCTC 11332 / NRRL B-12077 / IP 733)</name>
    <dbReference type="NCBI Taxonomy" id="1134445"/>
    <lineage>
        <taxon>Bacteria</taxon>
        <taxon>Bacillati</taxon>
        <taxon>Actinomycetota</taxon>
        <taxon>Actinomycetes</taxon>
        <taxon>Kitasatosporales</taxon>
        <taxon>Streptomycetaceae</taxon>
        <taxon>Streptomyces</taxon>
    </lineage>
</organism>
<dbReference type="EMBL" id="JAAXOU010000011">
    <property type="protein sequence ID" value="NKY13014.1"/>
    <property type="molecule type" value="Genomic_DNA"/>
</dbReference>
<dbReference type="Proteomes" id="UP000570003">
    <property type="component" value="Unassembled WGS sequence"/>
</dbReference>
<accession>A0AA44IBV0</accession>
<evidence type="ECO:0000313" key="3">
    <source>
        <dbReference type="Proteomes" id="UP000570003"/>
    </source>
</evidence>
<name>A0AA44IBV0_STRE0</name>
<evidence type="ECO:0000313" key="2">
    <source>
        <dbReference type="EMBL" id="NKY13014.1"/>
    </source>
</evidence>
<comment type="caution">
    <text evidence="2">The sequence shown here is derived from an EMBL/GenBank/DDBJ whole genome shotgun (WGS) entry which is preliminary data.</text>
</comment>
<feature type="signal peptide" evidence="1">
    <location>
        <begin position="1"/>
        <end position="28"/>
    </location>
</feature>
<gene>
    <name evidence="2" type="ORF">HGA06_02175</name>
</gene>
<proteinExistence type="predicted"/>